<dbReference type="InterPro" id="IPR009097">
    <property type="entry name" value="Cyclic_Pdiesterase"/>
</dbReference>
<dbReference type="EMBL" id="JACIEA010000001">
    <property type="protein sequence ID" value="MBB3942216.1"/>
    <property type="molecule type" value="Genomic_DNA"/>
</dbReference>
<dbReference type="RefSeq" id="WP_183939630.1">
    <property type="nucleotide sequence ID" value="NZ_BAABBG010000001.1"/>
</dbReference>
<reference evidence="1 2" key="1">
    <citation type="submission" date="2020-08" db="EMBL/GenBank/DDBJ databases">
        <title>Genomic Encyclopedia of Type Strains, Phase IV (KMG-IV): sequencing the most valuable type-strain genomes for metagenomic binning, comparative biology and taxonomic classification.</title>
        <authorList>
            <person name="Goeker M."/>
        </authorList>
    </citation>
    <scope>NUCLEOTIDE SEQUENCE [LARGE SCALE GENOMIC DNA]</scope>
    <source>
        <strain evidence="1 2">DSM 29050</strain>
    </source>
</reference>
<accession>A0A840AZ03</accession>
<proteinExistence type="predicted"/>
<gene>
    <name evidence="1" type="ORF">GGR91_000438</name>
</gene>
<comment type="caution">
    <text evidence="1">The sequence shown here is derived from an EMBL/GenBank/DDBJ whole genome shotgun (WGS) entry which is preliminary data.</text>
</comment>
<dbReference type="AlphaFoldDB" id="A0A840AZ03"/>
<protein>
    <recommendedName>
        <fullName evidence="3">2'-5' RNA ligase family protein</fullName>
    </recommendedName>
</protein>
<sequence>MTAPIIITAEMGKADQAWANGLRRAHYPADRNMVDAHITLFHHLPPSHIAEVKARLAALAAECPAPKARLSELMQLGGGVAYHVESPELLSIRDALAEAFRGLLIPQDQARPRLHITVQNKVEPAIAKALYDMLSSNFQPRFLSIYGLAAYYYRGGPWEQIGRWAFRG</sequence>
<dbReference type="SUPFAM" id="SSF55144">
    <property type="entry name" value="LigT-like"/>
    <property type="match status" value="1"/>
</dbReference>
<name>A0A840AZ03_9SPHN</name>
<dbReference type="Proteomes" id="UP000581447">
    <property type="component" value="Unassembled WGS sequence"/>
</dbReference>
<organism evidence="1 2">
    <name type="scientific">Sphingorhabdus rigui</name>
    <dbReference type="NCBI Taxonomy" id="1282858"/>
    <lineage>
        <taxon>Bacteria</taxon>
        <taxon>Pseudomonadati</taxon>
        <taxon>Pseudomonadota</taxon>
        <taxon>Alphaproteobacteria</taxon>
        <taxon>Sphingomonadales</taxon>
        <taxon>Sphingomonadaceae</taxon>
        <taxon>Sphingorhabdus</taxon>
    </lineage>
</organism>
<evidence type="ECO:0000313" key="1">
    <source>
        <dbReference type="EMBL" id="MBB3942216.1"/>
    </source>
</evidence>
<keyword evidence="2" id="KW-1185">Reference proteome</keyword>
<dbReference type="Pfam" id="PF13563">
    <property type="entry name" value="2_5_RNA_ligase2"/>
    <property type="match status" value="1"/>
</dbReference>
<dbReference type="Gene3D" id="3.90.1140.10">
    <property type="entry name" value="Cyclic phosphodiesterase"/>
    <property type="match status" value="1"/>
</dbReference>
<evidence type="ECO:0000313" key="2">
    <source>
        <dbReference type="Proteomes" id="UP000581447"/>
    </source>
</evidence>
<evidence type="ECO:0008006" key="3">
    <source>
        <dbReference type="Google" id="ProtNLM"/>
    </source>
</evidence>